<organism evidence="1 2">
    <name type="scientific">Leptothoe kymatousa TAU-MAC 1615</name>
    <dbReference type="NCBI Taxonomy" id="2364775"/>
    <lineage>
        <taxon>Bacteria</taxon>
        <taxon>Bacillati</taxon>
        <taxon>Cyanobacteriota</taxon>
        <taxon>Cyanophyceae</taxon>
        <taxon>Nodosilineales</taxon>
        <taxon>Cymatolegaceae</taxon>
        <taxon>Leptothoe</taxon>
        <taxon>Leptothoe kymatousa</taxon>
    </lineage>
</organism>
<accession>A0ABS5XZC2</accession>
<evidence type="ECO:0000313" key="1">
    <source>
        <dbReference type="EMBL" id="MBT9310954.1"/>
    </source>
</evidence>
<dbReference type="RefSeq" id="WP_215616866.1">
    <property type="nucleotide sequence ID" value="NZ_JADOER010000003.1"/>
</dbReference>
<keyword evidence="2" id="KW-1185">Reference proteome</keyword>
<dbReference type="EMBL" id="JADOER010000003">
    <property type="protein sequence ID" value="MBT9310954.1"/>
    <property type="molecule type" value="Genomic_DNA"/>
</dbReference>
<protein>
    <submittedName>
        <fullName evidence="1">Uncharacterized protein</fullName>
    </submittedName>
</protein>
<evidence type="ECO:0000313" key="2">
    <source>
        <dbReference type="Proteomes" id="UP001196661"/>
    </source>
</evidence>
<gene>
    <name evidence="1" type="ORF">IXB28_01940</name>
</gene>
<comment type="caution">
    <text evidence="1">The sequence shown here is derived from an EMBL/GenBank/DDBJ whole genome shotgun (WGS) entry which is preliminary data.</text>
</comment>
<sequence length="74" mass="8363">MHIADPDYIKTAVAFPYRGVTIQITTGTHLGVKIYTAWIDYETGSAVAVPKAYSRREAITRAKQWVQQKFSFTP</sequence>
<proteinExistence type="predicted"/>
<reference evidence="1 2" key="1">
    <citation type="journal article" date="2021" name="Mar. Drugs">
        <title>Genome Reduction and Secondary Metabolism of the Marine Sponge-Associated Cyanobacterium Leptothoe.</title>
        <authorList>
            <person name="Konstantinou D."/>
            <person name="Popin R.V."/>
            <person name="Fewer D.P."/>
            <person name="Sivonen K."/>
            <person name="Gkelis S."/>
        </authorList>
    </citation>
    <scope>NUCLEOTIDE SEQUENCE [LARGE SCALE GENOMIC DNA]</scope>
    <source>
        <strain evidence="1 2">TAU-MAC 1615</strain>
    </source>
</reference>
<dbReference type="Proteomes" id="UP001196661">
    <property type="component" value="Unassembled WGS sequence"/>
</dbReference>
<name>A0ABS5XZC2_9CYAN</name>